<accession>A0A7W3R8H5</accession>
<dbReference type="Pfam" id="PF03803">
    <property type="entry name" value="Scramblase"/>
    <property type="match status" value="1"/>
</dbReference>
<gene>
    <name evidence="1" type="ORF">HNR21_002227</name>
</gene>
<evidence type="ECO:0000313" key="1">
    <source>
        <dbReference type="EMBL" id="MBA9003345.1"/>
    </source>
</evidence>
<dbReference type="SUPFAM" id="SSF54518">
    <property type="entry name" value="Tubby C-terminal domain-like"/>
    <property type="match status" value="1"/>
</dbReference>
<sequence>MTELFTLPTLRVEQPRKVVATRTRYNFLDERGTLVAVATDTNERSRRVAVRAALPGNVLAGAQTLLLTDPDEVPLLVIEKQASNRRTVVRRPGDDSSEESDLFEGEVVGTIEAVRTTRHYVLRDAEGAKLGEVTGDLSLKRFAVTDTESRHVAQVNKRWAGLRAELLTNADRYSVEFLTNRLSEPLRALVVVLATVLDLTLHESKDIV</sequence>
<name>A0A7W3R8H5_9ACTN</name>
<evidence type="ECO:0008006" key="3">
    <source>
        <dbReference type="Google" id="ProtNLM"/>
    </source>
</evidence>
<comment type="caution">
    <text evidence="1">The sequence shown here is derived from an EMBL/GenBank/DDBJ whole genome shotgun (WGS) entry which is preliminary data.</text>
</comment>
<dbReference type="AlphaFoldDB" id="A0A7W3R8H5"/>
<reference evidence="1 2" key="1">
    <citation type="submission" date="2020-08" db="EMBL/GenBank/DDBJ databases">
        <title>Sequencing the genomes of 1000 actinobacteria strains.</title>
        <authorList>
            <person name="Klenk H.-P."/>
        </authorList>
    </citation>
    <scope>NUCLEOTIDE SEQUENCE [LARGE SCALE GENOMIC DNA]</scope>
    <source>
        <strain evidence="1 2">DSM 45823</strain>
    </source>
</reference>
<dbReference type="InterPro" id="IPR005552">
    <property type="entry name" value="Scramblase"/>
</dbReference>
<dbReference type="EMBL" id="JACJII010000001">
    <property type="protein sequence ID" value="MBA9003345.1"/>
    <property type="molecule type" value="Genomic_DNA"/>
</dbReference>
<dbReference type="GO" id="GO:0017128">
    <property type="term" value="F:phospholipid scramblase activity"/>
    <property type="evidence" value="ECO:0007669"/>
    <property type="project" value="InterPro"/>
</dbReference>
<dbReference type="InterPro" id="IPR025659">
    <property type="entry name" value="Tubby-like_C"/>
</dbReference>
<dbReference type="Proteomes" id="UP000539313">
    <property type="component" value="Unassembled WGS sequence"/>
</dbReference>
<protein>
    <recommendedName>
        <fullName evidence="3">Scramblase</fullName>
    </recommendedName>
</protein>
<organism evidence="1 2">
    <name type="scientific">Thermomonospora cellulosilytica</name>
    <dbReference type="NCBI Taxonomy" id="1411118"/>
    <lineage>
        <taxon>Bacteria</taxon>
        <taxon>Bacillati</taxon>
        <taxon>Actinomycetota</taxon>
        <taxon>Actinomycetes</taxon>
        <taxon>Streptosporangiales</taxon>
        <taxon>Thermomonosporaceae</taxon>
        <taxon>Thermomonospora</taxon>
    </lineage>
</organism>
<keyword evidence="2" id="KW-1185">Reference proteome</keyword>
<dbReference type="RefSeq" id="WP_157995744.1">
    <property type="nucleotide sequence ID" value="NZ_JACJII010000001.1"/>
</dbReference>
<proteinExistence type="predicted"/>
<evidence type="ECO:0000313" key="2">
    <source>
        <dbReference type="Proteomes" id="UP000539313"/>
    </source>
</evidence>